<dbReference type="InterPro" id="IPR003097">
    <property type="entry name" value="CysJ-like_FAD-binding"/>
</dbReference>
<keyword evidence="2" id="KW-0285">Flavoprotein</keyword>
<dbReference type="PANTHER" id="PTHR19384">
    <property type="entry name" value="NITRIC OXIDE SYNTHASE-RELATED"/>
    <property type="match status" value="1"/>
</dbReference>
<dbReference type="SUPFAM" id="SSF63380">
    <property type="entry name" value="Riboflavin synthase domain-like"/>
    <property type="match status" value="1"/>
</dbReference>
<dbReference type="Proteomes" id="UP001307889">
    <property type="component" value="Chromosome 10"/>
</dbReference>
<evidence type="ECO:0000256" key="3">
    <source>
        <dbReference type="ARBA" id="ARBA00022827"/>
    </source>
</evidence>
<evidence type="ECO:0000259" key="5">
    <source>
        <dbReference type="PROSITE" id="PS51384"/>
    </source>
</evidence>
<evidence type="ECO:0000256" key="2">
    <source>
        <dbReference type="ARBA" id="ARBA00022630"/>
    </source>
</evidence>
<dbReference type="InterPro" id="IPR001709">
    <property type="entry name" value="Flavoprot_Pyr_Nucl_cyt_Rdtase"/>
</dbReference>
<evidence type="ECO:0000256" key="4">
    <source>
        <dbReference type="ARBA" id="ARBA00023002"/>
    </source>
</evidence>
<dbReference type="Pfam" id="PF00667">
    <property type="entry name" value="FAD_binding_1"/>
    <property type="match status" value="1"/>
</dbReference>
<dbReference type="InterPro" id="IPR023173">
    <property type="entry name" value="NADPH_Cyt_P450_Rdtase_alpha"/>
</dbReference>
<comment type="cofactor">
    <cofactor evidence="1">
        <name>FAD</name>
        <dbReference type="ChEBI" id="CHEBI:57692"/>
    </cofactor>
</comment>
<protein>
    <recommendedName>
        <fullName evidence="5">FAD-binding FR-type domain-containing protein</fullName>
    </recommendedName>
</protein>
<dbReference type="PRINTS" id="PR00371">
    <property type="entry name" value="FPNCR"/>
</dbReference>
<dbReference type="SUPFAM" id="SSF52343">
    <property type="entry name" value="Ferredoxin reductase-like, C-terminal NADP-linked domain"/>
    <property type="match status" value="1"/>
</dbReference>
<organism evidence="6 7">
    <name type="scientific">Nesidiocoris tenuis</name>
    <dbReference type="NCBI Taxonomy" id="355587"/>
    <lineage>
        <taxon>Eukaryota</taxon>
        <taxon>Metazoa</taxon>
        <taxon>Ecdysozoa</taxon>
        <taxon>Arthropoda</taxon>
        <taxon>Hexapoda</taxon>
        <taxon>Insecta</taxon>
        <taxon>Pterygota</taxon>
        <taxon>Neoptera</taxon>
        <taxon>Paraneoptera</taxon>
        <taxon>Hemiptera</taxon>
        <taxon>Heteroptera</taxon>
        <taxon>Panheteroptera</taxon>
        <taxon>Cimicomorpha</taxon>
        <taxon>Miridae</taxon>
        <taxon>Dicyphina</taxon>
        <taxon>Nesidiocoris</taxon>
    </lineage>
</organism>
<dbReference type="Gene3D" id="2.40.30.10">
    <property type="entry name" value="Translation factors"/>
    <property type="match status" value="1"/>
</dbReference>
<dbReference type="EMBL" id="AP028918">
    <property type="protein sequence ID" value="BES99511.1"/>
    <property type="molecule type" value="Genomic_DNA"/>
</dbReference>
<dbReference type="InterPro" id="IPR001433">
    <property type="entry name" value="OxRdtase_FAD/NAD-bd"/>
</dbReference>
<dbReference type="PANTHER" id="PTHR19384:SF84">
    <property type="entry name" value="METHIONINE SYNTHASE REDUCTASE"/>
    <property type="match status" value="1"/>
</dbReference>
<evidence type="ECO:0000313" key="7">
    <source>
        <dbReference type="Proteomes" id="UP001307889"/>
    </source>
</evidence>
<dbReference type="InterPro" id="IPR017927">
    <property type="entry name" value="FAD-bd_FR_type"/>
</dbReference>
<sequence length="466" mass="53002">MGAENNWTLPPITTSFIDCIFADEKPPEQNLIDHLSNTILPFGDSQLESAQISGGKSLSSFAKNRSKERIELILKYEGSRNYSPGDSVGIIPQNRPEEVDELLRLLDLESKADALVRLRLIDGSKKKLPPYLPLDTTPRYLLTNVIDIRGILKKAFLRSLAEFTSDTADRNFILGLCSKEGSTKYNEIVLRQQFLLCDFLRQRPSCKPPLHLLLEHLPRLLPRAYTIASSPKRYPNQIRIVFTVVTTTSGKPGICTSWLKEKYESFADLSTQVANLKLSSDEKINDPICDQVLLYFRKPNDFRCPDPGIPSILIGPGSGIAPFVGFLEHLACEGGCQKSEKNIDRCLYFGCRYPNEDQIYKDDMEGFMSRGVLTKNRVCFSRDPEKSNNCKYVQDLLYEDRDEIYELMKNRNCKIFVCGDASHMAKDVDATILTILREKSGITNEEAVLELKELEKSKRYMKDVWR</sequence>
<dbReference type="Pfam" id="PF00175">
    <property type="entry name" value="NAD_binding_1"/>
    <property type="match status" value="1"/>
</dbReference>
<feature type="domain" description="FAD-binding FR-type" evidence="5">
    <location>
        <begin position="45"/>
        <end position="305"/>
    </location>
</feature>
<dbReference type="Gene3D" id="3.40.50.80">
    <property type="entry name" value="Nucleotide-binding domain of ferredoxin-NADP reductase (FNR) module"/>
    <property type="match status" value="1"/>
</dbReference>
<keyword evidence="3" id="KW-0274">FAD</keyword>
<keyword evidence="7" id="KW-1185">Reference proteome</keyword>
<keyword evidence="4" id="KW-0560">Oxidoreductase</keyword>
<dbReference type="Gene3D" id="1.20.990.10">
    <property type="entry name" value="NADPH-cytochrome p450 Reductase, Chain A, domain 3"/>
    <property type="match status" value="1"/>
</dbReference>
<evidence type="ECO:0000313" key="6">
    <source>
        <dbReference type="EMBL" id="BES99511.1"/>
    </source>
</evidence>
<name>A0ABN7B8N1_9HEMI</name>
<dbReference type="InterPro" id="IPR017938">
    <property type="entry name" value="Riboflavin_synthase-like_b-brl"/>
</dbReference>
<dbReference type="PROSITE" id="PS51384">
    <property type="entry name" value="FAD_FR"/>
    <property type="match status" value="1"/>
</dbReference>
<reference evidence="6 7" key="1">
    <citation type="submission" date="2023-09" db="EMBL/GenBank/DDBJ databases">
        <title>Nesidiocoris tenuis whole genome shotgun sequence.</title>
        <authorList>
            <person name="Shibata T."/>
            <person name="Shimoda M."/>
            <person name="Kobayashi T."/>
            <person name="Uehara T."/>
        </authorList>
    </citation>
    <scope>NUCLEOTIDE SEQUENCE [LARGE SCALE GENOMIC DNA]</scope>
    <source>
        <strain evidence="6 7">Japan</strain>
    </source>
</reference>
<gene>
    <name evidence="6" type="ORF">NTJ_12329</name>
</gene>
<proteinExistence type="predicted"/>
<accession>A0ABN7B8N1</accession>
<evidence type="ECO:0000256" key="1">
    <source>
        <dbReference type="ARBA" id="ARBA00001974"/>
    </source>
</evidence>
<dbReference type="InterPro" id="IPR039261">
    <property type="entry name" value="FNR_nucleotide-bd"/>
</dbReference>